<feature type="transmembrane region" description="Helical" evidence="7">
    <location>
        <begin position="55"/>
        <end position="74"/>
    </location>
</feature>
<evidence type="ECO:0000256" key="1">
    <source>
        <dbReference type="ARBA" id="ARBA00004651"/>
    </source>
</evidence>
<comment type="subcellular location">
    <subcellularLocation>
        <location evidence="1">Cell membrane</location>
        <topology evidence="1">Multi-pass membrane protein</topology>
    </subcellularLocation>
</comment>
<evidence type="ECO:0000256" key="2">
    <source>
        <dbReference type="ARBA" id="ARBA00022448"/>
    </source>
</evidence>
<keyword evidence="2" id="KW-0813">Transport</keyword>
<keyword evidence="10" id="KW-1185">Reference proteome</keyword>
<feature type="transmembrane region" description="Helical" evidence="7">
    <location>
        <begin position="22"/>
        <end position="43"/>
    </location>
</feature>
<dbReference type="InterPro" id="IPR010290">
    <property type="entry name" value="TM_effector"/>
</dbReference>
<dbReference type="SUPFAM" id="SSF103473">
    <property type="entry name" value="MFS general substrate transporter"/>
    <property type="match status" value="1"/>
</dbReference>
<evidence type="ECO:0000256" key="6">
    <source>
        <dbReference type="ARBA" id="ARBA00023136"/>
    </source>
</evidence>
<sequence>MTGTSASTAAPRGQLPSDFWRLWSAGVVSRLGSGLVGAAMPLLAAQLTRDPRQVALVSVFSGLPWVLLALHSGALADRWDRRRTMWLCDVAAAVVQLVLAVVVIAGGARIWTLCLTAFVATSLLTLFDSASQAALPSVVPAPLLGRANSRVYAGTVLAGMFVGPPLGSWLFSVADGLPFLLNAASFLGSAALLATIGTRIAGRAAGASRTRLTADIGEGLRWLWSHRQLRWLVVLLACWNLIENAYLGILVLYALEVLDVGASAYGVLLTGVGAGGLLGAAAAPWLSRRLGDGVVIAGTVALTVVGTAGLALTRHLAAAVGFLAVIGAAAFAFNVVTVTYRQSVVPGALQGRVSSAYRFATWGITPLGAALGGLAAHTVGVVGVLAGAAVALAVVGLAVLPQLSNARLRQHAAPAATPPDRDTIQTSR</sequence>
<dbReference type="AlphaFoldDB" id="A0A7K3WJ30"/>
<feature type="transmembrane region" description="Helical" evidence="7">
    <location>
        <begin position="293"/>
        <end position="312"/>
    </location>
</feature>
<dbReference type="Pfam" id="PF05977">
    <property type="entry name" value="MFS_3"/>
    <property type="match status" value="1"/>
</dbReference>
<dbReference type="RefSeq" id="WP_162392209.1">
    <property type="nucleotide sequence ID" value="NZ_JAABOZ010000001.1"/>
</dbReference>
<dbReference type="Gene3D" id="1.20.1250.20">
    <property type="entry name" value="MFS general substrate transporter like domains"/>
    <property type="match status" value="1"/>
</dbReference>
<dbReference type="GO" id="GO:0005886">
    <property type="term" value="C:plasma membrane"/>
    <property type="evidence" value="ECO:0007669"/>
    <property type="project" value="UniProtKB-SubCell"/>
</dbReference>
<comment type="caution">
    <text evidence="9">The sequence shown here is derived from an EMBL/GenBank/DDBJ whole genome shotgun (WGS) entry which is preliminary data.</text>
</comment>
<protein>
    <submittedName>
        <fullName evidence="9">MFS transporter</fullName>
    </submittedName>
</protein>
<feature type="domain" description="Major facilitator superfamily (MFS) profile" evidence="8">
    <location>
        <begin position="18"/>
        <end position="404"/>
    </location>
</feature>
<dbReference type="Proteomes" id="UP000470470">
    <property type="component" value="Unassembled WGS sequence"/>
</dbReference>
<dbReference type="InterPro" id="IPR036259">
    <property type="entry name" value="MFS_trans_sf"/>
</dbReference>
<evidence type="ECO:0000256" key="4">
    <source>
        <dbReference type="ARBA" id="ARBA00022692"/>
    </source>
</evidence>
<keyword evidence="6 7" id="KW-0472">Membrane</keyword>
<gene>
    <name evidence="9" type="ORF">G1H19_20565</name>
</gene>
<evidence type="ECO:0000256" key="5">
    <source>
        <dbReference type="ARBA" id="ARBA00022989"/>
    </source>
</evidence>
<keyword evidence="3" id="KW-1003">Cell membrane</keyword>
<evidence type="ECO:0000259" key="8">
    <source>
        <dbReference type="PROSITE" id="PS50850"/>
    </source>
</evidence>
<feature type="transmembrane region" description="Helical" evidence="7">
    <location>
        <begin position="359"/>
        <end position="376"/>
    </location>
</feature>
<keyword evidence="5 7" id="KW-1133">Transmembrane helix</keyword>
<evidence type="ECO:0000256" key="7">
    <source>
        <dbReference type="SAM" id="Phobius"/>
    </source>
</evidence>
<feature type="transmembrane region" description="Helical" evidence="7">
    <location>
        <begin position="231"/>
        <end position="255"/>
    </location>
</feature>
<evidence type="ECO:0000313" key="9">
    <source>
        <dbReference type="EMBL" id="NEL56366.1"/>
    </source>
</evidence>
<name>A0A7K3WJ30_9ACTN</name>
<evidence type="ECO:0000256" key="3">
    <source>
        <dbReference type="ARBA" id="ARBA00022475"/>
    </source>
</evidence>
<feature type="transmembrane region" description="Helical" evidence="7">
    <location>
        <begin position="267"/>
        <end position="286"/>
    </location>
</feature>
<dbReference type="InterPro" id="IPR020846">
    <property type="entry name" value="MFS_dom"/>
</dbReference>
<evidence type="ECO:0000313" key="10">
    <source>
        <dbReference type="Proteomes" id="UP000470470"/>
    </source>
</evidence>
<proteinExistence type="predicted"/>
<organism evidence="9 10">
    <name type="scientific">Goekera deserti</name>
    <dbReference type="NCBI Taxonomy" id="2497753"/>
    <lineage>
        <taxon>Bacteria</taxon>
        <taxon>Bacillati</taxon>
        <taxon>Actinomycetota</taxon>
        <taxon>Actinomycetes</taxon>
        <taxon>Geodermatophilales</taxon>
        <taxon>Geodermatophilaceae</taxon>
        <taxon>Goekera</taxon>
    </lineage>
</organism>
<feature type="transmembrane region" description="Helical" evidence="7">
    <location>
        <begin position="382"/>
        <end position="400"/>
    </location>
</feature>
<dbReference type="GO" id="GO:0022857">
    <property type="term" value="F:transmembrane transporter activity"/>
    <property type="evidence" value="ECO:0007669"/>
    <property type="project" value="InterPro"/>
</dbReference>
<feature type="transmembrane region" description="Helical" evidence="7">
    <location>
        <begin position="177"/>
        <end position="201"/>
    </location>
</feature>
<feature type="transmembrane region" description="Helical" evidence="7">
    <location>
        <begin position="318"/>
        <end position="338"/>
    </location>
</feature>
<dbReference type="PANTHER" id="PTHR23513">
    <property type="entry name" value="INTEGRAL MEMBRANE EFFLUX PROTEIN-RELATED"/>
    <property type="match status" value="1"/>
</dbReference>
<keyword evidence="4 7" id="KW-0812">Transmembrane</keyword>
<dbReference type="EMBL" id="JAAGWK010000034">
    <property type="protein sequence ID" value="NEL56366.1"/>
    <property type="molecule type" value="Genomic_DNA"/>
</dbReference>
<dbReference type="PROSITE" id="PS50850">
    <property type="entry name" value="MFS"/>
    <property type="match status" value="1"/>
</dbReference>
<reference evidence="9 10" key="1">
    <citation type="submission" date="2020-02" db="EMBL/GenBank/DDBJ databases">
        <title>The whole genome sequence of CPCC 205119.</title>
        <authorList>
            <person name="Jiang Z."/>
        </authorList>
    </citation>
    <scope>NUCLEOTIDE SEQUENCE [LARGE SCALE GENOMIC DNA]</scope>
    <source>
        <strain evidence="9 10">CPCC 205119</strain>
    </source>
</reference>
<dbReference type="PANTHER" id="PTHR23513:SF18">
    <property type="entry name" value="INTEGRAL MEMBRANE PROTEIN"/>
    <property type="match status" value="1"/>
</dbReference>
<accession>A0A7K3WJ30</accession>
<dbReference type="CDD" id="cd06173">
    <property type="entry name" value="MFS_MefA_like"/>
    <property type="match status" value="1"/>
</dbReference>